<name>A0A8X6R2E1_TRICX</name>
<evidence type="ECO:0000256" key="1">
    <source>
        <dbReference type="SAM" id="MobiDB-lite"/>
    </source>
</evidence>
<gene>
    <name evidence="2" type="ORF">TNCV_2151551</name>
</gene>
<evidence type="ECO:0000313" key="2">
    <source>
        <dbReference type="EMBL" id="GFX87101.1"/>
    </source>
</evidence>
<evidence type="ECO:0000313" key="3">
    <source>
        <dbReference type="Proteomes" id="UP000887159"/>
    </source>
</evidence>
<reference evidence="2" key="1">
    <citation type="submission" date="2020-08" db="EMBL/GenBank/DDBJ databases">
        <title>Multicomponent nature underlies the extraordinary mechanical properties of spider dragline silk.</title>
        <authorList>
            <person name="Kono N."/>
            <person name="Nakamura H."/>
            <person name="Mori M."/>
            <person name="Yoshida Y."/>
            <person name="Ohtoshi R."/>
            <person name="Malay A.D."/>
            <person name="Moran D.A.P."/>
            <person name="Tomita M."/>
            <person name="Numata K."/>
            <person name="Arakawa K."/>
        </authorList>
    </citation>
    <scope>NUCLEOTIDE SEQUENCE</scope>
</reference>
<comment type="caution">
    <text evidence="2">The sequence shown here is derived from an EMBL/GenBank/DDBJ whole genome shotgun (WGS) entry which is preliminary data.</text>
</comment>
<dbReference type="AlphaFoldDB" id="A0A8X6R2E1"/>
<dbReference type="Proteomes" id="UP000887159">
    <property type="component" value="Unassembled WGS sequence"/>
</dbReference>
<protein>
    <submittedName>
        <fullName evidence="2">Uncharacterized protein</fullName>
    </submittedName>
</protein>
<keyword evidence="3" id="KW-1185">Reference proteome</keyword>
<organism evidence="2 3">
    <name type="scientific">Trichonephila clavipes</name>
    <name type="common">Golden silk orbweaver</name>
    <name type="synonym">Nephila clavipes</name>
    <dbReference type="NCBI Taxonomy" id="2585209"/>
    <lineage>
        <taxon>Eukaryota</taxon>
        <taxon>Metazoa</taxon>
        <taxon>Ecdysozoa</taxon>
        <taxon>Arthropoda</taxon>
        <taxon>Chelicerata</taxon>
        <taxon>Arachnida</taxon>
        <taxon>Araneae</taxon>
        <taxon>Araneomorphae</taxon>
        <taxon>Entelegynae</taxon>
        <taxon>Araneoidea</taxon>
        <taxon>Nephilidae</taxon>
        <taxon>Trichonephila</taxon>
    </lineage>
</organism>
<feature type="region of interest" description="Disordered" evidence="1">
    <location>
        <begin position="72"/>
        <end position="92"/>
    </location>
</feature>
<dbReference type="EMBL" id="BMAU01021022">
    <property type="protein sequence ID" value="GFX87101.1"/>
    <property type="molecule type" value="Genomic_DNA"/>
</dbReference>
<proteinExistence type="predicted"/>
<sequence length="92" mass="10391">MLFLVLGVRTRMESVYIGVCLSSSVSRDIKCLIKQDSPIKRIVLKAYRLFRACVHSDGRHPGIGWIVGDIQQDSQSRGVNRKENTHTNHGIQ</sequence>
<accession>A0A8X6R2E1</accession>